<proteinExistence type="predicted"/>
<evidence type="ECO:0000256" key="1">
    <source>
        <dbReference type="SAM" id="MobiDB-lite"/>
    </source>
</evidence>
<comment type="caution">
    <text evidence="2">The sequence shown here is derived from an EMBL/GenBank/DDBJ whole genome shotgun (WGS) entry which is preliminary data.</text>
</comment>
<keyword evidence="3" id="KW-1185">Reference proteome</keyword>
<protein>
    <submittedName>
        <fullName evidence="2">Uncharacterized protein</fullName>
    </submittedName>
</protein>
<dbReference type="EMBL" id="JARJCW010000049">
    <property type="protein sequence ID" value="KAJ7203852.1"/>
    <property type="molecule type" value="Genomic_DNA"/>
</dbReference>
<reference evidence="2" key="1">
    <citation type="submission" date="2023-03" db="EMBL/GenBank/DDBJ databases">
        <title>Massive genome expansion in bonnet fungi (Mycena s.s.) driven by repeated elements and novel gene families across ecological guilds.</title>
        <authorList>
            <consortium name="Lawrence Berkeley National Laboratory"/>
            <person name="Harder C.B."/>
            <person name="Miyauchi S."/>
            <person name="Viragh M."/>
            <person name="Kuo A."/>
            <person name="Thoen E."/>
            <person name="Andreopoulos B."/>
            <person name="Lu D."/>
            <person name="Skrede I."/>
            <person name="Drula E."/>
            <person name="Henrissat B."/>
            <person name="Morin E."/>
            <person name="Kohler A."/>
            <person name="Barry K."/>
            <person name="LaButti K."/>
            <person name="Morin E."/>
            <person name="Salamov A."/>
            <person name="Lipzen A."/>
            <person name="Mereny Z."/>
            <person name="Hegedus B."/>
            <person name="Baldrian P."/>
            <person name="Stursova M."/>
            <person name="Weitz H."/>
            <person name="Taylor A."/>
            <person name="Grigoriev I.V."/>
            <person name="Nagy L.G."/>
            <person name="Martin F."/>
            <person name="Kauserud H."/>
        </authorList>
    </citation>
    <scope>NUCLEOTIDE SEQUENCE</scope>
    <source>
        <strain evidence="2">9144</strain>
    </source>
</reference>
<sequence length="460" mass="49562">MSSPHALSFRIERHCNTDDFLRRPTGTCEQPVRIRASVPGSRSRRSPALRVGCEAIGGSGGAAKERTARYSSESDSLGTNCVGKWLQMEFWQIPEEISDHGLKCCSRGAGNATTRSIGLAIPRSLRRPLRLLRNWARYGVDQRLQKCAFETAAHFGLGADSDWMNSDTDVALPTATDASLQSSEPLTVYTSPNGLLKHARALQRRGTARTPASCCARHWWLPGTTWAMAYAAFDAGRVAEMHCRMVEVVDEANRWTRTRTTAASAAALWRLSRALAGVGLVSVHDAGVRAGHVARAHAHAAATEEEKRTPTTSVAVAQHAGGGPPTCTAPRRRRRAATGRSTDIKSAIPPARHARRAPRRAPLAPPLPPPADVVTRASLTPTPPHSRQVVALSLWGVLERLPAEGQPACHAADPPQEMAAWGSTRCLGVPPPPLQSPRSRDVQCATPRGVSALTLVYLIL</sequence>
<evidence type="ECO:0000313" key="3">
    <source>
        <dbReference type="Proteomes" id="UP001219525"/>
    </source>
</evidence>
<feature type="region of interest" description="Disordered" evidence="1">
    <location>
        <begin position="316"/>
        <end position="371"/>
    </location>
</feature>
<dbReference type="Proteomes" id="UP001219525">
    <property type="component" value="Unassembled WGS sequence"/>
</dbReference>
<organism evidence="2 3">
    <name type="scientific">Mycena pura</name>
    <dbReference type="NCBI Taxonomy" id="153505"/>
    <lineage>
        <taxon>Eukaryota</taxon>
        <taxon>Fungi</taxon>
        <taxon>Dikarya</taxon>
        <taxon>Basidiomycota</taxon>
        <taxon>Agaricomycotina</taxon>
        <taxon>Agaricomycetes</taxon>
        <taxon>Agaricomycetidae</taxon>
        <taxon>Agaricales</taxon>
        <taxon>Marasmiineae</taxon>
        <taxon>Mycenaceae</taxon>
        <taxon>Mycena</taxon>
    </lineage>
</organism>
<gene>
    <name evidence="2" type="ORF">GGX14DRAFT_648087</name>
</gene>
<evidence type="ECO:0000313" key="2">
    <source>
        <dbReference type="EMBL" id="KAJ7203852.1"/>
    </source>
</evidence>
<name>A0AAD6VA25_9AGAR</name>
<accession>A0AAD6VA25</accession>
<dbReference type="AlphaFoldDB" id="A0AAD6VA25"/>